<name>A0A1H3L409_9ACTN</name>
<accession>A0A1H3L409</accession>
<proteinExistence type="predicted"/>
<dbReference type="InterPro" id="IPR049749">
    <property type="entry name" value="SCO2521-like"/>
</dbReference>
<dbReference type="RefSeq" id="WP_143049613.1">
    <property type="nucleotide sequence ID" value="NZ_BOND01000030.1"/>
</dbReference>
<protein>
    <submittedName>
        <fullName evidence="1">Uncharacterized protein</fullName>
    </submittedName>
</protein>
<gene>
    <name evidence="1" type="ORF">SAMN05421684_0496</name>
</gene>
<evidence type="ECO:0000313" key="1">
    <source>
        <dbReference type="EMBL" id="SDY58654.1"/>
    </source>
</evidence>
<organism evidence="1 2">
    <name type="scientific">Asanoa ishikariensis</name>
    <dbReference type="NCBI Taxonomy" id="137265"/>
    <lineage>
        <taxon>Bacteria</taxon>
        <taxon>Bacillati</taxon>
        <taxon>Actinomycetota</taxon>
        <taxon>Actinomycetes</taxon>
        <taxon>Micromonosporales</taxon>
        <taxon>Micromonosporaceae</taxon>
        <taxon>Asanoa</taxon>
    </lineage>
</organism>
<sequence length="310" mass="33576">MLTFGEVHTGLLQNSTSLPWDATAEVLNLLVGEQVRRSERPMAYAVSPNLLTSVDCRLPAASGKVIRGVGTVVSRASITGGHVAQGSGHAVVVKSTANRRLSWSHYLTRPGTIEAIGKAVGGDIARGFAGASQPMGTLDLGAISGRTLDAVQRSTRLDRHPPFRTQRTHMRWVVTPTDEPGVEATGTFRVATPTLRVLELVVPREHVGAIVDLCEDLALHDWLLTTLLALMESSLTGPGTRAQRIARLRPAIDTLLHLWMPAARVDEAVQPVWQSLERRPGFTRQWEASVSRIRDQMTLGTLALLESATA</sequence>
<dbReference type="EMBL" id="FNQB01000001">
    <property type="protein sequence ID" value="SDY58654.1"/>
    <property type="molecule type" value="Genomic_DNA"/>
</dbReference>
<reference evidence="2" key="1">
    <citation type="submission" date="2016-10" db="EMBL/GenBank/DDBJ databases">
        <authorList>
            <person name="Varghese N."/>
            <person name="Submissions S."/>
        </authorList>
    </citation>
    <scope>NUCLEOTIDE SEQUENCE [LARGE SCALE GENOMIC DNA]</scope>
    <source>
        <strain evidence="2">DSM 44718</strain>
    </source>
</reference>
<dbReference type="AlphaFoldDB" id="A0A1H3L409"/>
<dbReference type="Proteomes" id="UP000199632">
    <property type="component" value="Unassembled WGS sequence"/>
</dbReference>
<dbReference type="OrthoDB" id="3210171at2"/>
<keyword evidence="2" id="KW-1185">Reference proteome</keyword>
<evidence type="ECO:0000313" key="2">
    <source>
        <dbReference type="Proteomes" id="UP000199632"/>
    </source>
</evidence>
<dbReference type="NCBIfam" id="NF040565">
    <property type="entry name" value="SCO2521_fam"/>
    <property type="match status" value="1"/>
</dbReference>